<dbReference type="InterPro" id="IPR004873">
    <property type="entry name" value="BURP_dom"/>
</dbReference>
<comment type="caution">
    <text evidence="2">The sequence shown here is derived from an EMBL/GenBank/DDBJ whole genome shotgun (WGS) entry which is preliminary data.</text>
</comment>
<dbReference type="InterPro" id="IPR044816">
    <property type="entry name" value="BURP"/>
</dbReference>
<dbReference type="AlphaFoldDB" id="A0AAW0M302"/>
<organism evidence="2">
    <name type="scientific">Quercus suber</name>
    <name type="common">Cork oak</name>
    <dbReference type="NCBI Taxonomy" id="58331"/>
    <lineage>
        <taxon>Eukaryota</taxon>
        <taxon>Viridiplantae</taxon>
        <taxon>Streptophyta</taxon>
        <taxon>Embryophyta</taxon>
        <taxon>Tracheophyta</taxon>
        <taxon>Spermatophyta</taxon>
        <taxon>Magnoliopsida</taxon>
        <taxon>eudicotyledons</taxon>
        <taxon>Gunneridae</taxon>
        <taxon>Pentapetalae</taxon>
        <taxon>rosids</taxon>
        <taxon>fabids</taxon>
        <taxon>Fagales</taxon>
        <taxon>Fagaceae</taxon>
        <taxon>Quercus</taxon>
    </lineage>
</organism>
<accession>A0AAW0M302</accession>
<evidence type="ECO:0000313" key="2">
    <source>
        <dbReference type="EMBL" id="KAK7858243.1"/>
    </source>
</evidence>
<feature type="domain" description="BURP" evidence="1">
    <location>
        <begin position="1"/>
        <end position="173"/>
    </location>
</feature>
<evidence type="ECO:0000259" key="1">
    <source>
        <dbReference type="PROSITE" id="PS51277"/>
    </source>
</evidence>
<gene>
    <name evidence="2" type="primary">RD22_4</name>
    <name evidence="2" type="ORF">CFP56_013850</name>
</gene>
<dbReference type="PANTHER" id="PTHR31236:SF2">
    <property type="entry name" value="BURP DOMAIN PROTEIN RD22"/>
    <property type="match status" value="1"/>
</dbReference>
<reference evidence="2" key="2">
    <citation type="journal article" date="2018" name="Sci. Data">
        <title>The draft genome sequence of cork oak.</title>
        <authorList>
            <person name="Ramos A.M."/>
            <person name="Usie A."/>
            <person name="Barbosa P."/>
            <person name="Barros P.M."/>
            <person name="Capote T."/>
            <person name="Chaves I."/>
            <person name="Simoes F."/>
            <person name="Abreu I."/>
            <person name="Carrasquinho I."/>
            <person name="Faro C."/>
            <person name="Guimaraes J.B."/>
            <person name="Mendonca D."/>
            <person name="Nobrega F."/>
            <person name="Rodrigues L."/>
            <person name="Saibo N.J.M."/>
            <person name="Varela M.C."/>
            <person name="Egas C."/>
            <person name="Matos J."/>
            <person name="Miguel C.M."/>
            <person name="Oliveira M.M."/>
            <person name="Ricardo C.P."/>
            <person name="Goncalves S."/>
        </authorList>
    </citation>
    <scope>NUCLEOTIDE SEQUENCE [LARGE SCALE GENOMIC DNA]</scope>
    <source>
        <strain evidence="2">HL8</strain>
    </source>
</reference>
<reference evidence="2" key="3">
    <citation type="submission" date="2023-07" db="EMBL/GenBank/DDBJ databases">
        <title>An improved reference 1 genome and first organelle genomes of Quercus suber.</title>
        <authorList>
            <consortium name="Genosuber Consortium"/>
            <person name="Usie A."/>
            <person name="Serra O."/>
            <person name="Barros P."/>
        </authorList>
    </citation>
    <scope>NUCLEOTIDE SEQUENCE</scope>
    <source>
        <strain evidence="2">HL8</strain>
        <tissue evidence="2">Leaves</tissue>
    </source>
</reference>
<name>A0AAW0M302_QUESU</name>
<sequence>MCETPGTAGEDGVCATSLESLVDFSVLKLGKNVQVLSTQLALVGSHASLPSKVYWQSVLPNTPMPKAVQDSLSSDETKKQEYRITGVHRINANKGVVCHKQNYAYAVFYCHEIHDAGTYMVPLVSSDGTKVNAIAACHTDASVANAFKVLKVKPGTVPICHFLASDTLLWAPNYSMYEKRL</sequence>
<dbReference type="EMBL" id="PKMF04000021">
    <property type="protein sequence ID" value="KAK7858243.1"/>
    <property type="molecule type" value="Genomic_DNA"/>
</dbReference>
<dbReference type="PROSITE" id="PS51277">
    <property type="entry name" value="BURP"/>
    <property type="match status" value="1"/>
</dbReference>
<dbReference type="Pfam" id="PF03181">
    <property type="entry name" value="BURP"/>
    <property type="match status" value="2"/>
</dbReference>
<proteinExistence type="predicted"/>
<protein>
    <submittedName>
        <fullName evidence="2">Burp domain protein rd22</fullName>
    </submittedName>
</protein>
<dbReference type="SMART" id="SM01045">
    <property type="entry name" value="BURP"/>
    <property type="match status" value="1"/>
</dbReference>
<dbReference type="PANTHER" id="PTHR31236">
    <property type="entry name" value="BURP DOMAIN PROTEIN USPL1-LIKE"/>
    <property type="match status" value="1"/>
</dbReference>
<reference evidence="2" key="1">
    <citation type="submission" date="2017-12" db="EMBL/GenBank/DDBJ databases">
        <authorList>
            <person name="Barbosa P."/>
            <person name="Usie A."/>
            <person name="Ramos A.M."/>
        </authorList>
    </citation>
    <scope>NUCLEOTIDE SEQUENCE</scope>
    <source>
        <strain evidence="2">HL8</strain>
        <tissue evidence="2">Leaves</tissue>
    </source>
</reference>